<gene>
    <name evidence="3" type="ORF">SAMN05421508_105190</name>
</gene>
<dbReference type="InterPro" id="IPR003593">
    <property type="entry name" value="AAA+_ATPase"/>
</dbReference>
<dbReference type="OrthoDB" id="9772742at2"/>
<dbReference type="AlphaFoldDB" id="A0A286GKV9"/>
<proteinExistence type="predicted"/>
<sequence>MEVGANIPTGTPDTEISVREVFGLDTDMTVPAFKDGSEYVPDRDPNYLFDRDTTLAILAGFKFNRRVMIQGYHGTGKSTHIEQVASRLNWPCIRINLDSHVSRIDLIGKDAIVLRDGQQVTEFREGILPWALQHACALVFDEYDAGRPDVMFVIQRVLEVEGKLTLLDQNRVIRPHPGFRLFATANTIGLGDTTGLYHGTQQINQGQMDRWNIVATLNYLEHDAEADIVLKKRPEFDTTDGRQTISAMVAVADMTRAGFINGDISTVMSPRTVLTWAENAQIFGDVAFAFRLTFLNKCDETERPVIAEYYQRCFGEDLPEAPARAVAV</sequence>
<protein>
    <recommendedName>
        <fullName evidence="1">Cobaltochelatase subunit CobS</fullName>
        <ecNumber evidence="1">6.6.1.2</ecNumber>
    </recommendedName>
</protein>
<dbReference type="PANTHER" id="PTHR42759:SF1">
    <property type="entry name" value="MAGNESIUM-CHELATASE SUBUNIT CHLD"/>
    <property type="match status" value="1"/>
</dbReference>
<dbReference type="GO" id="GO:0005524">
    <property type="term" value="F:ATP binding"/>
    <property type="evidence" value="ECO:0007669"/>
    <property type="project" value="InterPro"/>
</dbReference>
<dbReference type="Pfam" id="PF12556">
    <property type="entry name" value="CobS_N"/>
    <property type="match status" value="1"/>
</dbReference>
<dbReference type="GO" id="GO:0051116">
    <property type="term" value="F:cobaltochelatase activity"/>
    <property type="evidence" value="ECO:0007669"/>
    <property type="project" value="UniProtKB-UniRule"/>
</dbReference>
<dbReference type="SUPFAM" id="SSF52540">
    <property type="entry name" value="P-loop containing nucleoside triphosphate hydrolases"/>
    <property type="match status" value="1"/>
</dbReference>
<dbReference type="GO" id="GO:0009236">
    <property type="term" value="P:cobalamin biosynthetic process"/>
    <property type="evidence" value="ECO:0007669"/>
    <property type="project" value="UniProtKB-UniRule"/>
</dbReference>
<dbReference type="Proteomes" id="UP000219621">
    <property type="component" value="Unassembled WGS sequence"/>
</dbReference>
<evidence type="ECO:0000313" key="3">
    <source>
        <dbReference type="EMBL" id="SOD96171.1"/>
    </source>
</evidence>
<dbReference type="InterPro" id="IPR011704">
    <property type="entry name" value="ATPase_dyneun-rel_AAA"/>
</dbReference>
<dbReference type="GO" id="GO:0016887">
    <property type="term" value="F:ATP hydrolysis activity"/>
    <property type="evidence" value="ECO:0007669"/>
    <property type="project" value="InterPro"/>
</dbReference>
<keyword evidence="4" id="KW-1185">Reference proteome</keyword>
<reference evidence="3 4" key="1">
    <citation type="submission" date="2017-09" db="EMBL/GenBank/DDBJ databases">
        <authorList>
            <person name="Ehlers B."/>
            <person name="Leendertz F.H."/>
        </authorList>
    </citation>
    <scope>NUCLEOTIDE SEQUENCE [LARGE SCALE GENOMIC DNA]</scope>
    <source>
        <strain evidence="3 4">USBA 140</strain>
    </source>
</reference>
<dbReference type="Pfam" id="PF07728">
    <property type="entry name" value="AAA_5"/>
    <property type="match status" value="1"/>
</dbReference>
<dbReference type="InterPro" id="IPR025865">
    <property type="entry name" value="CobS_N_dom"/>
</dbReference>
<organism evidence="3 4">
    <name type="scientific">Caenispirillum bisanense</name>
    <dbReference type="NCBI Taxonomy" id="414052"/>
    <lineage>
        <taxon>Bacteria</taxon>
        <taxon>Pseudomonadati</taxon>
        <taxon>Pseudomonadota</taxon>
        <taxon>Alphaproteobacteria</taxon>
        <taxon>Rhodospirillales</taxon>
        <taxon>Novispirillaceae</taxon>
        <taxon>Caenispirillum</taxon>
    </lineage>
</organism>
<dbReference type="EMBL" id="OCNJ01000005">
    <property type="protein sequence ID" value="SOD96171.1"/>
    <property type="molecule type" value="Genomic_DNA"/>
</dbReference>
<accession>A0A286GKV9</accession>
<dbReference type="InterPro" id="IPR027417">
    <property type="entry name" value="P-loop_NTPase"/>
</dbReference>
<dbReference type="SMART" id="SM00382">
    <property type="entry name" value="AAA"/>
    <property type="match status" value="1"/>
</dbReference>
<dbReference type="EC" id="6.6.1.2" evidence="1"/>
<dbReference type="InterPro" id="IPR050764">
    <property type="entry name" value="CbbQ/NirQ/NorQ/GpvN"/>
</dbReference>
<feature type="domain" description="AAA+ ATPase" evidence="2">
    <location>
        <begin position="63"/>
        <end position="209"/>
    </location>
</feature>
<dbReference type="RefSeq" id="WP_097279566.1">
    <property type="nucleotide sequence ID" value="NZ_OCNJ01000005.1"/>
</dbReference>
<evidence type="ECO:0000259" key="2">
    <source>
        <dbReference type="SMART" id="SM00382"/>
    </source>
</evidence>
<dbReference type="InterPro" id="IPR006537">
    <property type="entry name" value="PD_CobS"/>
</dbReference>
<dbReference type="NCBIfam" id="TIGR01650">
    <property type="entry name" value="PD_CobS"/>
    <property type="match status" value="1"/>
</dbReference>
<name>A0A286GKV9_9PROT</name>
<evidence type="ECO:0000256" key="1">
    <source>
        <dbReference type="NCBIfam" id="TIGR01650"/>
    </source>
</evidence>
<evidence type="ECO:0000313" key="4">
    <source>
        <dbReference type="Proteomes" id="UP000219621"/>
    </source>
</evidence>
<dbReference type="PANTHER" id="PTHR42759">
    <property type="entry name" value="MOXR FAMILY PROTEIN"/>
    <property type="match status" value="1"/>
</dbReference>
<dbReference type="Gene3D" id="3.40.50.300">
    <property type="entry name" value="P-loop containing nucleotide triphosphate hydrolases"/>
    <property type="match status" value="1"/>
</dbReference>